<dbReference type="SMART" id="SM00387">
    <property type="entry name" value="HATPase_c"/>
    <property type="match status" value="1"/>
</dbReference>
<evidence type="ECO:0000256" key="3">
    <source>
        <dbReference type="ARBA" id="ARBA00012438"/>
    </source>
</evidence>
<organism evidence="13 14">
    <name type="scientific">Solihabitans fulvus</name>
    <dbReference type="NCBI Taxonomy" id="1892852"/>
    <lineage>
        <taxon>Bacteria</taxon>
        <taxon>Bacillati</taxon>
        <taxon>Actinomycetota</taxon>
        <taxon>Actinomycetes</taxon>
        <taxon>Pseudonocardiales</taxon>
        <taxon>Pseudonocardiaceae</taxon>
        <taxon>Solihabitans</taxon>
    </lineage>
</organism>
<feature type="compositionally biased region" description="Basic and acidic residues" evidence="10">
    <location>
        <begin position="683"/>
        <end position="702"/>
    </location>
</feature>
<reference evidence="13 14" key="2">
    <citation type="submission" date="2019-09" db="EMBL/GenBank/DDBJ databases">
        <authorList>
            <person name="Jin C."/>
        </authorList>
    </citation>
    <scope>NUCLEOTIDE SEQUENCE [LARGE SCALE GENOMIC DNA]</scope>
    <source>
        <strain evidence="13 14">AN110305</strain>
    </source>
</reference>
<keyword evidence="6 11" id="KW-0812">Transmembrane</keyword>
<comment type="subcellular location">
    <subcellularLocation>
        <location evidence="2">Membrane</location>
    </subcellularLocation>
</comment>
<dbReference type="PANTHER" id="PTHR45436">
    <property type="entry name" value="SENSOR HISTIDINE KINASE YKOH"/>
    <property type="match status" value="1"/>
</dbReference>
<dbReference type="PROSITE" id="PS50885">
    <property type="entry name" value="HAMP"/>
    <property type="match status" value="1"/>
</dbReference>
<dbReference type="EMBL" id="VUOB01000053">
    <property type="protein sequence ID" value="KAA2256091.1"/>
    <property type="molecule type" value="Genomic_DNA"/>
</dbReference>
<keyword evidence="11" id="KW-0472">Membrane</keyword>
<sequence>MSTLRGWFGRRKTIKARLMTVVLVPSVALLLMGAVASGFLLFGGLHARSLSSGSQESAGPAAHMLGSLQEERRLSMLLLARPATGHTQLDGQRKETDDALTMVGRVGTDVVQQSSTTVQARAQQFSDLLGQLPTTRQKVSSGQVQRADVFAYYNKLLDTGIGIFEEQARGASGLDVARAQELAAELFTVAEWMSRANALAASSLAAGGLTADQYQQYLHLVGAYHVQLDTISQEITPDAQTKLKAILDSDAWKRVTTVERALTDRGAASSAPLPVAEPDWQSAADQIAVKLFDLAGGQANYAASLGVQGGERVLLRTGIGAGVVLLVTVLAFLIATRFSRELVSRLVRLRKETLELADERLPKIVHRLRDGAEVDLDVELPPLDHGADEIGQVAHAFNRAQYTAVAAAVEEAQTREGVNTVFLGIAHRSQVIVHRQLKILDKAEREQEDPDQLELLFQLDHLATRSRRNAENLIILGGEKPGRQWRNPVRLVEISRSAVAETEHYTRVRTAQIPAVSLIGSVVADVIHLLAELVDNATTFSSPRSQVELSGATVAKGVVVEIEDHGLGMSEEDRERFNGMLTNPPDFGVMALTSDSRLGLFVVARLAARHGINVELRESAYGGTRAIVLIPGELIVADVSPTDSEATSQLPRLRRAQGDRLERPKPPTQGFSLGMPSELGDFWTDRAKSLTDDETPQRRQDPPRPLPQRVRGANAPDVPPGNGTPAERPPSVRSATPDQPAQAGEGAAAATRPALTQRTPLAQRLDRSAPPDRRDQDDQVALRGDLATSGRTTRDTRPPLPQRKRQANIAPQLLEDTSPSIGDPSSGETTWRSPEDIRSMMSAFQRGSRQGRDADENTDL</sequence>
<feature type="compositionally biased region" description="Basic and acidic residues" evidence="10">
    <location>
        <begin position="850"/>
        <end position="860"/>
    </location>
</feature>
<evidence type="ECO:0000256" key="11">
    <source>
        <dbReference type="SAM" id="Phobius"/>
    </source>
</evidence>
<keyword evidence="4" id="KW-0597">Phosphoprotein</keyword>
<keyword evidence="7" id="KW-0418">Kinase</keyword>
<keyword evidence="8 11" id="KW-1133">Transmembrane helix</keyword>
<proteinExistence type="predicted"/>
<dbReference type="Pfam" id="PF02518">
    <property type="entry name" value="HATPase_c"/>
    <property type="match status" value="1"/>
</dbReference>
<feature type="region of interest" description="Disordered" evidence="10">
    <location>
        <begin position="642"/>
        <end position="860"/>
    </location>
</feature>
<dbReference type="InterPro" id="IPR036890">
    <property type="entry name" value="HATPase_C_sf"/>
</dbReference>
<protein>
    <recommendedName>
        <fullName evidence="3">histidine kinase</fullName>
        <ecNumber evidence="3">2.7.13.3</ecNumber>
    </recommendedName>
</protein>
<feature type="compositionally biased region" description="Low complexity" evidence="10">
    <location>
        <begin position="739"/>
        <end position="760"/>
    </location>
</feature>
<feature type="compositionally biased region" description="Basic and acidic residues" evidence="10">
    <location>
        <begin position="764"/>
        <end position="777"/>
    </location>
</feature>
<dbReference type="OrthoDB" id="3502710at2"/>
<dbReference type="PANTHER" id="PTHR45436:SF5">
    <property type="entry name" value="SENSOR HISTIDINE KINASE TRCS"/>
    <property type="match status" value="1"/>
</dbReference>
<feature type="domain" description="HAMP" evidence="12">
    <location>
        <begin position="363"/>
        <end position="409"/>
    </location>
</feature>
<dbReference type="InterPro" id="IPR013587">
    <property type="entry name" value="Nitrate/nitrite_sensing"/>
</dbReference>
<name>A0A5B2WWR4_9PSEU</name>
<evidence type="ECO:0000256" key="1">
    <source>
        <dbReference type="ARBA" id="ARBA00000085"/>
    </source>
</evidence>
<dbReference type="GO" id="GO:0005886">
    <property type="term" value="C:plasma membrane"/>
    <property type="evidence" value="ECO:0007669"/>
    <property type="project" value="TreeGrafter"/>
</dbReference>
<evidence type="ECO:0000256" key="9">
    <source>
        <dbReference type="ARBA" id="ARBA00023012"/>
    </source>
</evidence>
<evidence type="ECO:0000259" key="12">
    <source>
        <dbReference type="PROSITE" id="PS50885"/>
    </source>
</evidence>
<dbReference type="Gene3D" id="6.10.340.10">
    <property type="match status" value="1"/>
</dbReference>
<evidence type="ECO:0000313" key="13">
    <source>
        <dbReference type="EMBL" id="KAA2256091.1"/>
    </source>
</evidence>
<accession>A0A5B2WWR4</accession>
<gene>
    <name evidence="13" type="ORF">F0L68_26970</name>
</gene>
<dbReference type="AlphaFoldDB" id="A0A5B2WWR4"/>
<dbReference type="RefSeq" id="WP_149852621.1">
    <property type="nucleotide sequence ID" value="NZ_VUOB01000053.1"/>
</dbReference>
<comment type="caution">
    <text evidence="13">The sequence shown here is derived from an EMBL/GenBank/DDBJ whole genome shotgun (WGS) entry which is preliminary data.</text>
</comment>
<dbReference type="Pfam" id="PF08376">
    <property type="entry name" value="NIT"/>
    <property type="match status" value="1"/>
</dbReference>
<dbReference type="Gene3D" id="3.30.565.10">
    <property type="entry name" value="Histidine kinase-like ATPase, C-terminal domain"/>
    <property type="match status" value="1"/>
</dbReference>
<dbReference type="InterPro" id="IPR003594">
    <property type="entry name" value="HATPase_dom"/>
</dbReference>
<dbReference type="SUPFAM" id="SSF55874">
    <property type="entry name" value="ATPase domain of HSP90 chaperone/DNA topoisomerase II/histidine kinase"/>
    <property type="match status" value="1"/>
</dbReference>
<dbReference type="InterPro" id="IPR050428">
    <property type="entry name" value="TCS_sensor_his_kinase"/>
</dbReference>
<feature type="transmembrane region" description="Helical" evidence="11">
    <location>
        <begin position="21"/>
        <end position="45"/>
    </location>
</feature>
<evidence type="ECO:0000256" key="2">
    <source>
        <dbReference type="ARBA" id="ARBA00004370"/>
    </source>
</evidence>
<keyword evidence="5" id="KW-0808">Transferase</keyword>
<keyword evidence="9" id="KW-0902">Two-component regulatory system</keyword>
<dbReference type="Pfam" id="PF00672">
    <property type="entry name" value="HAMP"/>
    <property type="match status" value="1"/>
</dbReference>
<dbReference type="InterPro" id="IPR003660">
    <property type="entry name" value="HAMP_dom"/>
</dbReference>
<dbReference type="GO" id="GO:0000160">
    <property type="term" value="P:phosphorelay signal transduction system"/>
    <property type="evidence" value="ECO:0007669"/>
    <property type="project" value="UniProtKB-KW"/>
</dbReference>
<evidence type="ECO:0000256" key="8">
    <source>
        <dbReference type="ARBA" id="ARBA00022989"/>
    </source>
</evidence>
<evidence type="ECO:0000313" key="14">
    <source>
        <dbReference type="Proteomes" id="UP000323454"/>
    </source>
</evidence>
<dbReference type="Proteomes" id="UP000323454">
    <property type="component" value="Unassembled WGS sequence"/>
</dbReference>
<keyword evidence="14" id="KW-1185">Reference proteome</keyword>
<dbReference type="CDD" id="cd06225">
    <property type="entry name" value="HAMP"/>
    <property type="match status" value="1"/>
</dbReference>
<evidence type="ECO:0000256" key="10">
    <source>
        <dbReference type="SAM" id="MobiDB-lite"/>
    </source>
</evidence>
<evidence type="ECO:0000256" key="5">
    <source>
        <dbReference type="ARBA" id="ARBA00022679"/>
    </source>
</evidence>
<dbReference type="EC" id="2.7.13.3" evidence="3"/>
<comment type="catalytic activity">
    <reaction evidence="1">
        <text>ATP + protein L-histidine = ADP + protein N-phospho-L-histidine.</text>
        <dbReference type="EC" id="2.7.13.3"/>
    </reaction>
</comment>
<dbReference type="GO" id="GO:0004673">
    <property type="term" value="F:protein histidine kinase activity"/>
    <property type="evidence" value="ECO:0007669"/>
    <property type="project" value="UniProtKB-EC"/>
</dbReference>
<evidence type="ECO:0000256" key="4">
    <source>
        <dbReference type="ARBA" id="ARBA00022553"/>
    </source>
</evidence>
<feature type="compositionally biased region" description="Basic and acidic residues" evidence="10">
    <location>
        <begin position="656"/>
        <end position="665"/>
    </location>
</feature>
<evidence type="ECO:0000256" key="7">
    <source>
        <dbReference type="ARBA" id="ARBA00022777"/>
    </source>
</evidence>
<reference evidence="13 14" key="1">
    <citation type="submission" date="2019-09" db="EMBL/GenBank/DDBJ databases">
        <title>Goodfellowia gen. nov., a new genus of the Pseudonocardineae related to Actinoalloteichus, containing Goodfellowia coeruleoviolacea gen. nov., comb. nov. gen. nov., comb. nov.</title>
        <authorList>
            <person name="Labeda D."/>
        </authorList>
    </citation>
    <scope>NUCLEOTIDE SEQUENCE [LARGE SCALE GENOMIC DNA]</scope>
    <source>
        <strain evidence="13 14">AN110305</strain>
    </source>
</reference>
<evidence type="ECO:0000256" key="6">
    <source>
        <dbReference type="ARBA" id="ARBA00022692"/>
    </source>
</evidence>